<feature type="compositionally biased region" description="Polar residues" evidence="6">
    <location>
        <begin position="384"/>
        <end position="406"/>
    </location>
</feature>
<sequence>MVTSQYGMAGSSPRPPGPQGSSTSRPRSTTQPALPTNSPAGPPPDHGSPQAVHPHSIAARRILTPKSPRTAGPSRATMSIRSWTLTSRGISAVLQLRPKRQTRGTVTNPADIEPFQVALSAQPGPGIRQTSADRTDSVGRDKTGSWRPVGPVRPSLPCPVPDESASQHVRWLGRCEVDAGNRFGVSDCAVDVHQGSRQADQKRQRNAGASARFRQRKKEREREQQEEMQKLDAENRELARRNEELVKRCQELEAHRDFYRNDRNRLRDALSRLPGGREWAERGPPSPVMTTTMPEPLPPDSNTLQLHQPPPSLLPPTSGAPHQHPEPHSQFRQQGQQQQHHAPPVPTPSRPVTAPREPHHIRPASYSDVSILEPPARRRRTDSEPQLPSSYRLVSQQQYQQTTPPGSESPGLRRPSVPARHTAPSTFFSPSTHGTPRTSRNLSSPAAALRSTTPPAPSSPSRTRRGIGTTGANHDADRDAATSPSGSTPSSATSAFIDRQSICNVNATSTVRDGMGDSNSAGGHIVDK</sequence>
<feature type="region of interest" description="Disordered" evidence="6">
    <location>
        <begin position="1"/>
        <end position="79"/>
    </location>
</feature>
<feature type="compositionally biased region" description="Low complexity" evidence="6">
    <location>
        <begin position="481"/>
        <end position="495"/>
    </location>
</feature>
<evidence type="ECO:0000256" key="3">
    <source>
        <dbReference type="ARBA" id="ARBA00023125"/>
    </source>
</evidence>
<comment type="subcellular location">
    <subcellularLocation>
        <location evidence="1">Nucleus</location>
    </subcellularLocation>
</comment>
<evidence type="ECO:0000256" key="6">
    <source>
        <dbReference type="SAM" id="MobiDB-lite"/>
    </source>
</evidence>
<evidence type="ECO:0000256" key="4">
    <source>
        <dbReference type="ARBA" id="ARBA00023163"/>
    </source>
</evidence>
<proteinExistence type="predicted"/>
<dbReference type="Proteomes" id="UP001583172">
    <property type="component" value="Unassembled WGS sequence"/>
</dbReference>
<feature type="region of interest" description="Disordered" evidence="6">
    <location>
        <begin position="193"/>
        <end position="235"/>
    </location>
</feature>
<feature type="region of interest" description="Disordered" evidence="6">
    <location>
        <begin position="122"/>
        <end position="163"/>
    </location>
</feature>
<reference evidence="8 9" key="1">
    <citation type="journal article" date="2024" name="Commun. Biol.">
        <title>Comparative genomic analysis of thermophilic fungi reveals convergent evolutionary adaptations and gene losses.</title>
        <authorList>
            <person name="Steindorff A.S."/>
            <person name="Aguilar-Pontes M.V."/>
            <person name="Robinson A.J."/>
            <person name="Andreopoulos B."/>
            <person name="LaButti K."/>
            <person name="Kuo A."/>
            <person name="Mondo S."/>
            <person name="Riley R."/>
            <person name="Otillar R."/>
            <person name="Haridas S."/>
            <person name="Lipzen A."/>
            <person name="Grimwood J."/>
            <person name="Schmutz J."/>
            <person name="Clum A."/>
            <person name="Reid I.D."/>
            <person name="Moisan M.C."/>
            <person name="Butler G."/>
            <person name="Nguyen T.T.M."/>
            <person name="Dewar K."/>
            <person name="Conant G."/>
            <person name="Drula E."/>
            <person name="Henrissat B."/>
            <person name="Hansel C."/>
            <person name="Singer S."/>
            <person name="Hutchinson M.I."/>
            <person name="de Vries R.P."/>
            <person name="Natvig D.O."/>
            <person name="Powell A.J."/>
            <person name="Tsang A."/>
            <person name="Grigoriev I.V."/>
        </authorList>
    </citation>
    <scope>NUCLEOTIDE SEQUENCE [LARGE SCALE GENOMIC DNA]</scope>
    <source>
        <strain evidence="8 9">CBS 620.91</strain>
    </source>
</reference>
<organism evidence="8 9">
    <name type="scientific">Humicola insolens</name>
    <name type="common">Soft-rot fungus</name>
    <dbReference type="NCBI Taxonomy" id="85995"/>
    <lineage>
        <taxon>Eukaryota</taxon>
        <taxon>Fungi</taxon>
        <taxon>Dikarya</taxon>
        <taxon>Ascomycota</taxon>
        <taxon>Pezizomycotina</taxon>
        <taxon>Sordariomycetes</taxon>
        <taxon>Sordariomycetidae</taxon>
        <taxon>Sordariales</taxon>
        <taxon>Chaetomiaceae</taxon>
        <taxon>Mycothermus</taxon>
    </lineage>
</organism>
<feature type="domain" description="BZIP" evidence="7">
    <location>
        <begin position="196"/>
        <end position="253"/>
    </location>
</feature>
<comment type="caution">
    <text evidence="8">The sequence shown here is derived from an EMBL/GenBank/DDBJ whole genome shotgun (WGS) entry which is preliminary data.</text>
</comment>
<dbReference type="PROSITE" id="PS50217">
    <property type="entry name" value="BZIP"/>
    <property type="match status" value="1"/>
</dbReference>
<accession>A0ABR3VE61</accession>
<dbReference type="PANTHER" id="PTHR13044:SF14">
    <property type="entry name" value="CRYPTOCEPHAL, ISOFORM A"/>
    <property type="match status" value="1"/>
</dbReference>
<feature type="compositionally biased region" description="Polar residues" evidence="6">
    <location>
        <begin position="501"/>
        <end position="521"/>
    </location>
</feature>
<evidence type="ECO:0000313" key="9">
    <source>
        <dbReference type="Proteomes" id="UP001583172"/>
    </source>
</evidence>
<name>A0ABR3VE61_HUMIN</name>
<feature type="region of interest" description="Disordered" evidence="6">
    <location>
        <begin position="275"/>
        <end position="528"/>
    </location>
</feature>
<evidence type="ECO:0000256" key="5">
    <source>
        <dbReference type="ARBA" id="ARBA00023242"/>
    </source>
</evidence>
<feature type="compositionally biased region" description="Polar residues" evidence="6">
    <location>
        <begin position="423"/>
        <end position="441"/>
    </location>
</feature>
<feature type="compositionally biased region" description="Basic and acidic residues" evidence="6">
    <location>
        <begin position="218"/>
        <end position="235"/>
    </location>
</feature>
<gene>
    <name evidence="8" type="ORF">VTJ49DRAFT_805</name>
</gene>
<evidence type="ECO:0000256" key="1">
    <source>
        <dbReference type="ARBA" id="ARBA00004123"/>
    </source>
</evidence>
<keyword evidence="4" id="KW-0804">Transcription</keyword>
<dbReference type="InterPro" id="IPR004827">
    <property type="entry name" value="bZIP"/>
</dbReference>
<dbReference type="EMBL" id="JAZGSY010000127">
    <property type="protein sequence ID" value="KAL1840110.1"/>
    <property type="molecule type" value="Genomic_DNA"/>
</dbReference>
<keyword evidence="3" id="KW-0238">DNA-binding</keyword>
<evidence type="ECO:0000313" key="8">
    <source>
        <dbReference type="EMBL" id="KAL1840110.1"/>
    </source>
</evidence>
<dbReference type="Gene3D" id="1.20.5.170">
    <property type="match status" value="1"/>
</dbReference>
<keyword evidence="9" id="KW-1185">Reference proteome</keyword>
<dbReference type="PROSITE" id="PS00036">
    <property type="entry name" value="BZIP_BASIC"/>
    <property type="match status" value="1"/>
</dbReference>
<evidence type="ECO:0000259" key="7">
    <source>
        <dbReference type="PROSITE" id="PS50217"/>
    </source>
</evidence>
<feature type="compositionally biased region" description="Low complexity" evidence="6">
    <location>
        <begin position="330"/>
        <end position="342"/>
    </location>
</feature>
<feature type="compositionally biased region" description="Basic and acidic residues" evidence="6">
    <location>
        <begin position="131"/>
        <end position="144"/>
    </location>
</feature>
<keyword evidence="5" id="KW-0539">Nucleus</keyword>
<keyword evidence="2" id="KW-0805">Transcription regulation</keyword>
<protein>
    <recommendedName>
        <fullName evidence="7">BZIP domain-containing protein</fullName>
    </recommendedName>
</protein>
<evidence type="ECO:0000256" key="2">
    <source>
        <dbReference type="ARBA" id="ARBA00023015"/>
    </source>
</evidence>
<dbReference type="PANTHER" id="PTHR13044">
    <property type="entry name" value="ACTIVATING TRANSCRIPTION FACTOR ATF 4/5"/>
    <property type="match status" value="1"/>
</dbReference>
<feature type="compositionally biased region" description="Low complexity" evidence="6">
    <location>
        <begin position="442"/>
        <end position="453"/>
    </location>
</feature>
<feature type="compositionally biased region" description="Low complexity" evidence="6">
    <location>
        <begin position="19"/>
        <end position="32"/>
    </location>
</feature>